<feature type="compositionally biased region" description="Polar residues" evidence="1">
    <location>
        <begin position="120"/>
        <end position="129"/>
    </location>
</feature>
<accession>A0A0E9NMY4</accession>
<evidence type="ECO:0000313" key="2">
    <source>
        <dbReference type="EMBL" id="GAO51237.1"/>
    </source>
</evidence>
<reference evidence="2 3" key="3">
    <citation type="journal article" date="2015" name="Genome Announc.">
        <title>Draft Genome Sequence of the Archiascomycetous Yeast Saitoella complicata.</title>
        <authorList>
            <person name="Yamauchi K."/>
            <person name="Kondo S."/>
            <person name="Hamamoto M."/>
            <person name="Takahashi Y."/>
            <person name="Ogura Y."/>
            <person name="Hayashi T."/>
            <person name="Nishida H."/>
        </authorList>
    </citation>
    <scope>NUCLEOTIDE SEQUENCE [LARGE SCALE GENOMIC DNA]</scope>
    <source>
        <strain evidence="2 3">NRRL Y-17804</strain>
    </source>
</reference>
<keyword evidence="3" id="KW-1185">Reference proteome</keyword>
<evidence type="ECO:0000313" key="3">
    <source>
        <dbReference type="Proteomes" id="UP000033140"/>
    </source>
</evidence>
<dbReference type="AlphaFoldDB" id="A0A0E9NMY4"/>
<organism evidence="2 3">
    <name type="scientific">Saitoella complicata (strain BCRC 22490 / CBS 7301 / JCM 7358 / NBRC 10748 / NRRL Y-17804)</name>
    <dbReference type="NCBI Taxonomy" id="698492"/>
    <lineage>
        <taxon>Eukaryota</taxon>
        <taxon>Fungi</taxon>
        <taxon>Dikarya</taxon>
        <taxon>Ascomycota</taxon>
        <taxon>Taphrinomycotina</taxon>
        <taxon>Taphrinomycotina incertae sedis</taxon>
        <taxon>Saitoella</taxon>
    </lineage>
</organism>
<evidence type="ECO:0000256" key="1">
    <source>
        <dbReference type="SAM" id="MobiDB-lite"/>
    </source>
</evidence>
<dbReference type="RefSeq" id="XP_019022182.1">
    <property type="nucleotide sequence ID" value="XM_019167002.1"/>
</dbReference>
<sequence length="330" mass="35985">MIRPRALAALPQHLRALNTTAPLPEVNTLSATGSRSVRKLADLVHMTRASVHRTHANYTDNNSPRNRFRERAEKKEAETGRFDDAPTPALELDMLSAVPPVEVPRRGQPGRPQADRKQGSRPQAYQGSRPQGDRGQAYQGDRGQAYQGSRPRPGAGKTLVARNAIMAQPSRNRQPRRPNSPLILRGGNGRKPKMDSIRQPGPSDYVLPTISLATLHDKLPATPASKLGLSAALMKSAPSVKHAEIDSYKEENWKDLEARTKEIAALSVSGDYRVELDGTGVFGEMDGRPGWVKNVIEQVAMNGAYQSAVRDKFLGVVAASPASRMKQLSA</sequence>
<feature type="compositionally biased region" description="Low complexity" evidence="1">
    <location>
        <begin position="168"/>
        <end position="181"/>
    </location>
</feature>
<proteinExistence type="predicted"/>
<reference evidence="2 3" key="2">
    <citation type="journal article" date="2014" name="J. Gen. Appl. Microbiol.">
        <title>The early diverging ascomycetous budding yeast Saitoella complicata has three histone deacetylases belonging to the Clr6, Hos2, and Rpd3 lineages.</title>
        <authorList>
            <person name="Nishida H."/>
            <person name="Matsumoto T."/>
            <person name="Kondo S."/>
            <person name="Hamamoto M."/>
            <person name="Yoshikawa H."/>
        </authorList>
    </citation>
    <scope>NUCLEOTIDE SEQUENCE [LARGE SCALE GENOMIC DNA]</scope>
    <source>
        <strain evidence="2 3">NRRL Y-17804</strain>
    </source>
</reference>
<reference evidence="2 3" key="1">
    <citation type="journal article" date="2011" name="J. Gen. Appl. Microbiol.">
        <title>Draft genome sequencing of the enigmatic yeast Saitoella complicata.</title>
        <authorList>
            <person name="Nishida H."/>
            <person name="Hamamoto M."/>
            <person name="Sugiyama J."/>
        </authorList>
    </citation>
    <scope>NUCLEOTIDE SEQUENCE [LARGE SCALE GENOMIC DNA]</scope>
    <source>
        <strain evidence="2 3">NRRL Y-17804</strain>
    </source>
</reference>
<protein>
    <submittedName>
        <fullName evidence="2">Uncharacterized protein</fullName>
    </submittedName>
</protein>
<feature type="region of interest" description="Disordered" evidence="1">
    <location>
        <begin position="52"/>
        <end position="202"/>
    </location>
</feature>
<comment type="caution">
    <text evidence="2">The sequence shown here is derived from an EMBL/GenBank/DDBJ whole genome shotgun (WGS) entry which is preliminary data.</text>
</comment>
<name>A0A0E9NMY4_SAICN</name>
<dbReference type="EMBL" id="BACD03000043">
    <property type="protein sequence ID" value="GAO51237.1"/>
    <property type="molecule type" value="Genomic_DNA"/>
</dbReference>
<dbReference type="Proteomes" id="UP000033140">
    <property type="component" value="Unassembled WGS sequence"/>
</dbReference>
<gene>
    <name evidence="2" type="ORF">G7K_5345-t1</name>
</gene>
<feature type="compositionally biased region" description="Basic and acidic residues" evidence="1">
    <location>
        <begin position="67"/>
        <end position="84"/>
    </location>
</feature>
<feature type="compositionally biased region" description="Polar residues" evidence="1">
    <location>
        <begin position="56"/>
        <end position="65"/>
    </location>
</feature>